<name>A0A382ADS9_9ZZZZ</name>
<gene>
    <name evidence="1" type="ORF">METZ01_LOCUS152559</name>
</gene>
<reference evidence="1" key="1">
    <citation type="submission" date="2018-05" db="EMBL/GenBank/DDBJ databases">
        <authorList>
            <person name="Lanie J.A."/>
            <person name="Ng W.-L."/>
            <person name="Kazmierczak K.M."/>
            <person name="Andrzejewski T.M."/>
            <person name="Davidsen T.M."/>
            <person name="Wayne K.J."/>
            <person name="Tettelin H."/>
            <person name="Glass J.I."/>
            <person name="Rusch D."/>
            <person name="Podicherti R."/>
            <person name="Tsui H.-C.T."/>
            <person name="Winkler M.E."/>
        </authorList>
    </citation>
    <scope>NUCLEOTIDE SEQUENCE</scope>
</reference>
<proteinExistence type="predicted"/>
<evidence type="ECO:0008006" key="2">
    <source>
        <dbReference type="Google" id="ProtNLM"/>
    </source>
</evidence>
<dbReference type="SUPFAM" id="SSF51604">
    <property type="entry name" value="Enolase C-terminal domain-like"/>
    <property type="match status" value="1"/>
</dbReference>
<organism evidence="1">
    <name type="scientific">marine metagenome</name>
    <dbReference type="NCBI Taxonomy" id="408172"/>
    <lineage>
        <taxon>unclassified sequences</taxon>
        <taxon>metagenomes</taxon>
        <taxon>ecological metagenomes</taxon>
    </lineage>
</organism>
<evidence type="ECO:0000313" key="1">
    <source>
        <dbReference type="EMBL" id="SVA99705.1"/>
    </source>
</evidence>
<protein>
    <recommendedName>
        <fullName evidence="2">Enolase C-terminal domain-containing protein</fullName>
    </recommendedName>
</protein>
<dbReference type="EMBL" id="UINC01024975">
    <property type="protein sequence ID" value="SVA99705.1"/>
    <property type="molecule type" value="Genomic_DNA"/>
</dbReference>
<dbReference type="AlphaFoldDB" id="A0A382ADS9"/>
<sequence length="45" mass="4914">MTGGVALNAPEVEEGYLLVSDEIGLGIEPDWDFLGDPVFEYKNIT</sequence>
<accession>A0A382ADS9</accession>
<dbReference type="InterPro" id="IPR036849">
    <property type="entry name" value="Enolase-like_C_sf"/>
</dbReference>